<proteinExistence type="predicted"/>
<dbReference type="Pfam" id="PF01702">
    <property type="entry name" value="TGT"/>
    <property type="match status" value="1"/>
</dbReference>
<dbReference type="EMBL" id="UINC01204298">
    <property type="protein sequence ID" value="SVE24957.1"/>
    <property type="molecule type" value="Genomic_DNA"/>
</dbReference>
<reference evidence="5" key="1">
    <citation type="submission" date="2018-05" db="EMBL/GenBank/DDBJ databases">
        <authorList>
            <person name="Lanie J.A."/>
            <person name="Ng W.-L."/>
            <person name="Kazmierczak K.M."/>
            <person name="Andrzejewski T.M."/>
            <person name="Davidsen T.M."/>
            <person name="Wayne K.J."/>
            <person name="Tettelin H."/>
            <person name="Glass J.I."/>
            <person name="Rusch D."/>
            <person name="Podicherti R."/>
            <person name="Tsui H.-C.T."/>
            <person name="Winkler M.E."/>
        </authorList>
    </citation>
    <scope>NUCLEOTIDE SEQUENCE</scope>
</reference>
<dbReference type="NCBIfam" id="TIGR00449">
    <property type="entry name" value="tgt_general"/>
    <property type="match status" value="1"/>
</dbReference>
<dbReference type="GO" id="GO:0005829">
    <property type="term" value="C:cytosol"/>
    <property type="evidence" value="ECO:0007669"/>
    <property type="project" value="TreeGrafter"/>
</dbReference>
<gene>
    <name evidence="5" type="ORF">METZ01_LOCUS477811</name>
</gene>
<dbReference type="PANTHER" id="PTHR46499:SF1">
    <property type="entry name" value="QUEUINE TRNA-RIBOSYLTRANSFERASE"/>
    <property type="match status" value="1"/>
</dbReference>
<accession>A0A383BXR0</accession>
<dbReference type="InterPro" id="IPR050076">
    <property type="entry name" value="ArchSynthase1/Queuine_TRR"/>
</dbReference>
<feature type="non-terminal residue" evidence="5">
    <location>
        <position position="243"/>
    </location>
</feature>
<dbReference type="Gene3D" id="3.20.20.105">
    <property type="entry name" value="Queuine tRNA-ribosyltransferase-like"/>
    <property type="match status" value="1"/>
</dbReference>
<dbReference type="AlphaFoldDB" id="A0A383BXR0"/>
<evidence type="ECO:0000259" key="4">
    <source>
        <dbReference type="Pfam" id="PF01702"/>
    </source>
</evidence>
<evidence type="ECO:0000256" key="1">
    <source>
        <dbReference type="ARBA" id="ARBA00022676"/>
    </source>
</evidence>
<dbReference type="InterPro" id="IPR004803">
    <property type="entry name" value="TGT"/>
</dbReference>
<evidence type="ECO:0000256" key="2">
    <source>
        <dbReference type="ARBA" id="ARBA00022679"/>
    </source>
</evidence>
<keyword evidence="2" id="KW-0808">Transferase</keyword>
<feature type="domain" description="tRNA-guanine(15) transglycosylase-like" evidence="4">
    <location>
        <begin position="1"/>
        <end position="242"/>
    </location>
</feature>
<organism evidence="5">
    <name type="scientific">marine metagenome</name>
    <dbReference type="NCBI Taxonomy" id="408172"/>
    <lineage>
        <taxon>unclassified sequences</taxon>
        <taxon>metagenomes</taxon>
        <taxon>ecological metagenomes</taxon>
    </lineage>
</organism>
<evidence type="ECO:0000313" key="5">
    <source>
        <dbReference type="EMBL" id="SVE24957.1"/>
    </source>
</evidence>
<name>A0A383BXR0_9ZZZZ</name>
<feature type="non-terminal residue" evidence="5">
    <location>
        <position position="1"/>
    </location>
</feature>
<sequence length="243" mass="26844">KTLAPDDLRAAGVEIILGNTYHLSLRPGDESIEKLGGLHKFMAWDRPILTDSGGYQVFSLAKLRKISDEGVEFRSHLDGAKVFFSPEKVLEIQRRLGSDIWMPLDEPSPYPCEKSDAQKAAQRTKTWWDRSRQPEDGRGLFGIVQGSIYSDLRKQCVEQMAENDPPGFSIGGLSMGEPAAILHEVTDLTAALLPESKPRYLMGAGTPVDIVRAVMSGVDMFDCILPTRFGRTGWAFTSVGMVK</sequence>
<protein>
    <recommendedName>
        <fullName evidence="4">tRNA-guanine(15) transglycosylase-like domain-containing protein</fullName>
    </recommendedName>
</protein>
<dbReference type="InterPro" id="IPR036511">
    <property type="entry name" value="TGT-like_sf"/>
</dbReference>
<dbReference type="GO" id="GO:0008616">
    <property type="term" value="P:tRNA queuosine(34) biosynthetic process"/>
    <property type="evidence" value="ECO:0007669"/>
    <property type="project" value="TreeGrafter"/>
</dbReference>
<dbReference type="NCBIfam" id="TIGR00430">
    <property type="entry name" value="Q_tRNA_tgt"/>
    <property type="match status" value="1"/>
</dbReference>
<keyword evidence="3" id="KW-0819">tRNA processing</keyword>
<evidence type="ECO:0000256" key="3">
    <source>
        <dbReference type="ARBA" id="ARBA00022694"/>
    </source>
</evidence>
<keyword evidence="1" id="KW-0328">Glycosyltransferase</keyword>
<dbReference type="SUPFAM" id="SSF51713">
    <property type="entry name" value="tRNA-guanine transglycosylase"/>
    <property type="match status" value="1"/>
</dbReference>
<dbReference type="GO" id="GO:0008479">
    <property type="term" value="F:tRNA-guanosine(34) queuine transglycosylase activity"/>
    <property type="evidence" value="ECO:0007669"/>
    <property type="project" value="InterPro"/>
</dbReference>
<dbReference type="InterPro" id="IPR002616">
    <property type="entry name" value="tRNA_ribo_trans-like"/>
</dbReference>
<dbReference type="PANTHER" id="PTHR46499">
    <property type="entry name" value="QUEUINE TRNA-RIBOSYLTRANSFERASE"/>
    <property type="match status" value="1"/>
</dbReference>